<protein>
    <submittedName>
        <fullName evidence="3">BirA family transcriptional regulator, biotin operon repressor</fullName>
    </submittedName>
</protein>
<dbReference type="STRING" id="1208921.ST1E_0140"/>
<proteinExistence type="predicted"/>
<dbReference type="SUPFAM" id="SSF50037">
    <property type="entry name" value="C-terminal domain of transcriptional repressors"/>
    <property type="match status" value="1"/>
</dbReference>
<dbReference type="EMBL" id="CP003806">
    <property type="protein sequence ID" value="AGF49389.1"/>
    <property type="molecule type" value="Genomic_DNA"/>
</dbReference>
<dbReference type="InterPro" id="IPR004408">
    <property type="entry name" value="Biotin_CoA_COase_ligase"/>
</dbReference>
<keyword evidence="4" id="KW-1185">Reference proteome</keyword>
<dbReference type="PATRIC" id="fig|1208921.3.peg.681"/>
<dbReference type="eggNOG" id="COG0340">
    <property type="taxonomic scope" value="Bacteria"/>
</dbReference>
<evidence type="ECO:0000259" key="2">
    <source>
        <dbReference type="PROSITE" id="PS51733"/>
    </source>
</evidence>
<dbReference type="KEGG" id="kga:ST1E_0140"/>
<dbReference type="PROSITE" id="PS51733">
    <property type="entry name" value="BPL_LPL_CATALYTIC"/>
    <property type="match status" value="1"/>
</dbReference>
<dbReference type="Proteomes" id="UP000011658">
    <property type="component" value="Chromosome"/>
</dbReference>
<dbReference type="PANTHER" id="PTHR12835">
    <property type="entry name" value="BIOTIN PROTEIN LIGASE"/>
    <property type="match status" value="1"/>
</dbReference>
<dbReference type="Pfam" id="PF03099">
    <property type="entry name" value="BPL_LplA_LipB"/>
    <property type="match status" value="1"/>
</dbReference>
<feature type="domain" description="BPL/LPL catalytic" evidence="2">
    <location>
        <begin position="11"/>
        <end position="199"/>
    </location>
</feature>
<dbReference type="InterPro" id="IPR008988">
    <property type="entry name" value="Transcriptional_repressor_C"/>
</dbReference>
<dbReference type="PANTHER" id="PTHR12835:SF5">
    <property type="entry name" value="BIOTIN--PROTEIN LIGASE"/>
    <property type="match status" value="1"/>
</dbReference>
<dbReference type="Gene3D" id="3.30.930.10">
    <property type="entry name" value="Bira Bifunctional Protein, Domain 2"/>
    <property type="match status" value="1"/>
</dbReference>
<evidence type="ECO:0000256" key="1">
    <source>
        <dbReference type="ARBA" id="ARBA00022598"/>
    </source>
</evidence>
<accession>M1M2E9</accession>
<dbReference type="NCBIfam" id="TIGR00121">
    <property type="entry name" value="birA_ligase"/>
    <property type="match status" value="1"/>
</dbReference>
<evidence type="ECO:0000313" key="3">
    <source>
        <dbReference type="EMBL" id="AGF49389.1"/>
    </source>
</evidence>
<dbReference type="InterPro" id="IPR045864">
    <property type="entry name" value="aa-tRNA-synth_II/BPL/LPL"/>
</dbReference>
<dbReference type="GO" id="GO:0005737">
    <property type="term" value="C:cytoplasm"/>
    <property type="evidence" value="ECO:0007669"/>
    <property type="project" value="TreeGrafter"/>
</dbReference>
<dbReference type="GO" id="GO:0004077">
    <property type="term" value="F:biotin--[biotin carboxyl-carrier protein] ligase activity"/>
    <property type="evidence" value="ECO:0007669"/>
    <property type="project" value="InterPro"/>
</dbReference>
<dbReference type="AlphaFoldDB" id="M1M2E9"/>
<name>M1M2E9_9PROT</name>
<dbReference type="InterPro" id="IPR004143">
    <property type="entry name" value="BPL_LPL_catalytic"/>
</dbReference>
<evidence type="ECO:0000313" key="4">
    <source>
        <dbReference type="Proteomes" id="UP000011658"/>
    </source>
</evidence>
<sequence length="266" mass="29729">MDSYKNLTIGGIVKQLEKYLTSFKKISWKESTGSTNLDLLSLIRNNNSSLPCLLGTNHQYNGRGRNGKIWIDDFESTLMFSCAFNLSVSRIDLSILPIIIGIATCKSLQKLSNRKDIGLKWPNDIYWKNKKLAGILIEIIKNNNIVIGIGINIDITDKLSEKIDQNITSWKQIVDSPVSSDNFINIIQSLSLSWLKFINLLGNNKLPSVIRQFHNVDILYGKSVTIESHNSSTCGIACGINNKGHLIVKTINDTHTVHLGNVSVKF</sequence>
<gene>
    <name evidence="3" type="ORF">ST1E_0140</name>
</gene>
<reference evidence="3 4" key="1">
    <citation type="journal article" date="2013" name="Genome Biol. Evol.">
        <title>Genome evolution and phylogenomic analysis of candidatus kinetoplastibacterium, the betaproteobacterial endosymbionts of strigomonas and angomonas.</title>
        <authorList>
            <person name="Alves J.M."/>
            <person name="Serrano M.G."/>
            <person name="Maia da Silva F."/>
            <person name="Voegtly L.J."/>
            <person name="Matveyev A.V."/>
            <person name="Teixeira M.M."/>
            <person name="Camargo E.P."/>
            <person name="Buck G.A."/>
        </authorList>
    </citation>
    <scope>NUCLEOTIDE SEQUENCE [LARGE SCALE GENOMIC DNA]</scope>
    <source>
        <strain evidence="3 4">TCC219</strain>
    </source>
</reference>
<keyword evidence="1" id="KW-0436">Ligase</keyword>
<organism evidence="3 4">
    <name type="scientific">Candidatus Kinetoplastidibacterium galati TCC219</name>
    <dbReference type="NCBI Taxonomy" id="1208921"/>
    <lineage>
        <taxon>Bacteria</taxon>
        <taxon>Pseudomonadati</taxon>
        <taxon>Pseudomonadota</taxon>
        <taxon>Betaproteobacteria</taxon>
        <taxon>Candidatus Kinetoplastidibacterium</taxon>
    </lineage>
</organism>
<dbReference type="HOGENOM" id="CLU_051096_4_0_4"/>
<dbReference type="Gene3D" id="2.30.30.100">
    <property type="match status" value="1"/>
</dbReference>
<dbReference type="SUPFAM" id="SSF55681">
    <property type="entry name" value="Class II aaRS and biotin synthetases"/>
    <property type="match status" value="1"/>
</dbReference>